<reference evidence="3" key="1">
    <citation type="submission" date="2017-02" db="EMBL/GenBank/DDBJ databases">
        <title>Delving into the versatile metabolic prowess of the omnipresent phylum Bacteroidetes.</title>
        <authorList>
            <person name="Nobu M.K."/>
            <person name="Mei R."/>
            <person name="Narihiro T."/>
            <person name="Kuroda K."/>
            <person name="Liu W.-T."/>
        </authorList>
    </citation>
    <scope>NUCLEOTIDE SEQUENCE</scope>
    <source>
        <strain evidence="3">ADurb.Bin131</strain>
    </source>
</reference>
<dbReference type="InterPro" id="IPR006016">
    <property type="entry name" value="UspA"/>
</dbReference>
<dbReference type="EMBL" id="MWDQ01000022">
    <property type="protein sequence ID" value="OQB75163.1"/>
    <property type="molecule type" value="Genomic_DNA"/>
</dbReference>
<accession>A0A1V6CE65</accession>
<gene>
    <name evidence="3" type="ORF">BWX89_00105</name>
</gene>
<dbReference type="SUPFAM" id="SSF52402">
    <property type="entry name" value="Adenine nucleotide alpha hydrolases-like"/>
    <property type="match status" value="1"/>
</dbReference>
<dbReference type="Gene3D" id="3.40.50.12370">
    <property type="match status" value="1"/>
</dbReference>
<protein>
    <submittedName>
        <fullName evidence="3">Universal stress protein family protein</fullName>
    </submittedName>
</protein>
<organism evidence="3">
    <name type="scientific">candidate division TA06 bacterium ADurb.Bin131</name>
    <dbReference type="NCBI Taxonomy" id="1852827"/>
    <lineage>
        <taxon>Bacteria</taxon>
        <taxon>Bacteria division TA06</taxon>
    </lineage>
</organism>
<comment type="caution">
    <text evidence="3">The sequence shown here is derived from an EMBL/GenBank/DDBJ whole genome shotgun (WGS) entry which is preliminary data.</text>
</comment>
<name>A0A1V6CE65_UNCT6</name>
<evidence type="ECO:0000313" key="3">
    <source>
        <dbReference type="EMBL" id="OQB75163.1"/>
    </source>
</evidence>
<feature type="domain" description="UspA" evidence="2">
    <location>
        <begin position="4"/>
        <end position="146"/>
    </location>
</feature>
<dbReference type="Pfam" id="PF00582">
    <property type="entry name" value="Usp"/>
    <property type="match status" value="1"/>
</dbReference>
<proteinExistence type="inferred from homology"/>
<dbReference type="Proteomes" id="UP000485562">
    <property type="component" value="Unassembled WGS sequence"/>
</dbReference>
<comment type="similarity">
    <text evidence="1">Belongs to the universal stress protein A family.</text>
</comment>
<evidence type="ECO:0000256" key="1">
    <source>
        <dbReference type="ARBA" id="ARBA00008791"/>
    </source>
</evidence>
<dbReference type="PANTHER" id="PTHR46268:SF6">
    <property type="entry name" value="UNIVERSAL STRESS PROTEIN UP12"/>
    <property type="match status" value="1"/>
</dbReference>
<evidence type="ECO:0000259" key="2">
    <source>
        <dbReference type="Pfam" id="PF00582"/>
    </source>
</evidence>
<sequence>MITIKHIIVACAVDTISAYTVRYAIEFSKVLNSKLTILHIVDISRLKELIKIGLFKENERKLIEQDLEKEGRVFAERFRNIARENGVECDVIVMWGIVHKQVARVVKDTKADLLIIGGMPYVCEMGKISEGELILAEVSCPVLVVKRPVHDWTDIMS</sequence>
<dbReference type="PANTHER" id="PTHR46268">
    <property type="entry name" value="STRESS RESPONSE PROTEIN NHAX"/>
    <property type="match status" value="1"/>
</dbReference>
<dbReference type="CDD" id="cd00293">
    <property type="entry name" value="USP-like"/>
    <property type="match status" value="1"/>
</dbReference>
<dbReference type="AlphaFoldDB" id="A0A1V6CE65"/>